<proteinExistence type="predicted"/>
<name>A0A5E7N026_PSEFL</name>
<gene>
    <name evidence="1" type="ORF">PS704_05528</name>
</gene>
<dbReference type="GO" id="GO:0016788">
    <property type="term" value="F:hydrolase activity, acting on ester bonds"/>
    <property type="evidence" value="ECO:0007669"/>
    <property type="project" value="UniProtKB-ARBA"/>
</dbReference>
<protein>
    <recommendedName>
        <fullName evidence="3">Cell division protein FtsQ</fullName>
    </recommendedName>
</protein>
<dbReference type="EMBL" id="CABVHP010000027">
    <property type="protein sequence ID" value="VVO37546.1"/>
    <property type="molecule type" value="Genomic_DNA"/>
</dbReference>
<dbReference type="Gene3D" id="3.40.50.1110">
    <property type="entry name" value="SGNH hydrolase"/>
    <property type="match status" value="1"/>
</dbReference>
<dbReference type="InterPro" id="IPR036514">
    <property type="entry name" value="SGNH_hydro_sf"/>
</dbReference>
<dbReference type="CDD" id="cd00229">
    <property type="entry name" value="SGNH_hydrolase"/>
    <property type="match status" value="1"/>
</dbReference>
<sequence precursor="true">MAVSILAGMTILMIGDSHLATPDYLISSLHDSLVAQGATVHTLGICGANAGDWLKATPGTCGGAERRGTEKTVVLGGKAATLPISQLLATDKPDLVLIVMGDTMASYTKPAFPKAWLWQQTTALTKEISANGTRCAWVGPNWGTEGGKYGKTFARVEMTSKFLAANVAPCSYIDSLQFSKPGQWATVDGQHLTAPGYKTWSADISKALLETPAVKEAKK</sequence>
<dbReference type="SUPFAM" id="SSF52266">
    <property type="entry name" value="SGNH hydrolase"/>
    <property type="match status" value="1"/>
</dbReference>
<dbReference type="AlphaFoldDB" id="A0A5E7N026"/>
<dbReference type="Proteomes" id="UP000326557">
    <property type="component" value="Unassembled WGS sequence"/>
</dbReference>
<accession>A0A5E7N026</accession>
<organism evidence="1 2">
    <name type="scientific">Pseudomonas fluorescens</name>
    <dbReference type="NCBI Taxonomy" id="294"/>
    <lineage>
        <taxon>Bacteria</taxon>
        <taxon>Pseudomonadati</taxon>
        <taxon>Pseudomonadota</taxon>
        <taxon>Gammaproteobacteria</taxon>
        <taxon>Pseudomonadales</taxon>
        <taxon>Pseudomonadaceae</taxon>
        <taxon>Pseudomonas</taxon>
    </lineage>
</organism>
<evidence type="ECO:0008006" key="3">
    <source>
        <dbReference type="Google" id="ProtNLM"/>
    </source>
</evidence>
<evidence type="ECO:0000313" key="2">
    <source>
        <dbReference type="Proteomes" id="UP000326557"/>
    </source>
</evidence>
<evidence type="ECO:0000313" key="1">
    <source>
        <dbReference type="EMBL" id="VVO37546.1"/>
    </source>
</evidence>
<reference evidence="1 2" key="1">
    <citation type="submission" date="2019-09" db="EMBL/GenBank/DDBJ databases">
        <authorList>
            <person name="Chandra G."/>
            <person name="Truman W A."/>
        </authorList>
    </citation>
    <scope>NUCLEOTIDE SEQUENCE [LARGE SCALE GENOMIC DNA]</scope>
    <source>
        <strain evidence="1">PS704</strain>
    </source>
</reference>